<protein>
    <submittedName>
        <fullName evidence="2">Uncharacterized protein</fullName>
    </submittedName>
</protein>
<name>X1GNA3_9ZZZZ</name>
<organism evidence="2">
    <name type="scientific">marine sediment metagenome</name>
    <dbReference type="NCBI Taxonomy" id="412755"/>
    <lineage>
        <taxon>unclassified sequences</taxon>
        <taxon>metagenomes</taxon>
        <taxon>ecological metagenomes</taxon>
    </lineage>
</organism>
<feature type="coiled-coil region" evidence="1">
    <location>
        <begin position="48"/>
        <end position="82"/>
    </location>
</feature>
<comment type="caution">
    <text evidence="2">The sequence shown here is derived from an EMBL/GenBank/DDBJ whole genome shotgun (WGS) entry which is preliminary data.</text>
</comment>
<reference evidence="2" key="1">
    <citation type="journal article" date="2014" name="Front. Microbiol.">
        <title>High frequency of phylogenetically diverse reductive dehalogenase-homologous genes in deep subseafloor sedimentary metagenomes.</title>
        <authorList>
            <person name="Kawai M."/>
            <person name="Futagami T."/>
            <person name="Toyoda A."/>
            <person name="Takaki Y."/>
            <person name="Nishi S."/>
            <person name="Hori S."/>
            <person name="Arai W."/>
            <person name="Tsubouchi T."/>
            <person name="Morono Y."/>
            <person name="Uchiyama I."/>
            <person name="Ito T."/>
            <person name="Fujiyama A."/>
            <person name="Inagaki F."/>
            <person name="Takami H."/>
        </authorList>
    </citation>
    <scope>NUCLEOTIDE SEQUENCE</scope>
    <source>
        <strain evidence="2">Expedition CK06-06</strain>
    </source>
</reference>
<dbReference type="AlphaFoldDB" id="X1GNA3"/>
<evidence type="ECO:0000256" key="1">
    <source>
        <dbReference type="SAM" id="Coils"/>
    </source>
</evidence>
<gene>
    <name evidence="2" type="ORF">S03H2_38758</name>
</gene>
<keyword evidence="1" id="KW-0175">Coiled coil</keyword>
<feature type="non-terminal residue" evidence="2">
    <location>
        <position position="99"/>
    </location>
</feature>
<proteinExistence type="predicted"/>
<sequence>MEIVFDKLNLFFDTIKTITWWQRIFGWKNVRSLSYDAYEEFKSLSATLDTITADLETTKNSLSLLENDNSHLKQETIKAEADLIQLMEKYDSQTSTLQE</sequence>
<evidence type="ECO:0000313" key="2">
    <source>
        <dbReference type="EMBL" id="GAH58667.1"/>
    </source>
</evidence>
<accession>X1GNA3</accession>
<dbReference type="EMBL" id="BARU01023912">
    <property type="protein sequence ID" value="GAH58667.1"/>
    <property type="molecule type" value="Genomic_DNA"/>
</dbReference>